<proteinExistence type="predicted"/>
<evidence type="ECO:0000313" key="10">
    <source>
        <dbReference type="Proteomes" id="UP000256503"/>
    </source>
</evidence>
<evidence type="ECO:0000313" key="9">
    <source>
        <dbReference type="EMBL" id="AXM99119.1"/>
    </source>
</evidence>
<keyword evidence="4" id="KW-0808">Transferase</keyword>
<protein>
    <recommendedName>
        <fullName evidence="2">histidine kinase</fullName>
        <ecNumber evidence="2">2.7.13.3</ecNumber>
    </recommendedName>
</protein>
<evidence type="ECO:0000256" key="6">
    <source>
        <dbReference type="SAM" id="Coils"/>
    </source>
</evidence>
<evidence type="ECO:0000256" key="1">
    <source>
        <dbReference type="ARBA" id="ARBA00000085"/>
    </source>
</evidence>
<dbReference type="InterPro" id="IPR001610">
    <property type="entry name" value="PAC"/>
</dbReference>
<dbReference type="Proteomes" id="UP000256503">
    <property type="component" value="Chromosome"/>
</dbReference>
<dbReference type="GO" id="GO:0004673">
    <property type="term" value="F:protein histidine kinase activity"/>
    <property type="evidence" value="ECO:0007669"/>
    <property type="project" value="UniProtKB-EC"/>
</dbReference>
<feature type="region of interest" description="Disordered" evidence="7">
    <location>
        <begin position="1"/>
        <end position="23"/>
    </location>
</feature>
<evidence type="ECO:0000256" key="5">
    <source>
        <dbReference type="ARBA" id="ARBA00022777"/>
    </source>
</evidence>
<dbReference type="SUPFAM" id="SSF55785">
    <property type="entry name" value="PYP-like sensor domain (PAS domain)"/>
    <property type="match status" value="1"/>
</dbReference>
<dbReference type="EMBL" id="CP031146">
    <property type="protein sequence ID" value="AXM99119.1"/>
    <property type="molecule type" value="Genomic_DNA"/>
</dbReference>
<dbReference type="AlphaFoldDB" id="A0AAD0VVK7"/>
<keyword evidence="6" id="KW-0175">Coiled coil</keyword>
<accession>A0AAD0VVK7</accession>
<dbReference type="InterPro" id="IPR013655">
    <property type="entry name" value="PAS_fold_3"/>
</dbReference>
<keyword evidence="3" id="KW-0597">Phosphoprotein</keyword>
<name>A0AAD0VVK7_PSEDL</name>
<organism evidence="9 10">
    <name type="scientific">Pseudomonas plecoglossicida</name>
    <dbReference type="NCBI Taxonomy" id="70775"/>
    <lineage>
        <taxon>Bacteria</taxon>
        <taxon>Pseudomonadati</taxon>
        <taxon>Pseudomonadota</taxon>
        <taxon>Gammaproteobacteria</taxon>
        <taxon>Pseudomonadales</taxon>
        <taxon>Pseudomonadaceae</taxon>
        <taxon>Pseudomonas</taxon>
    </lineage>
</organism>
<dbReference type="PROSITE" id="PS50113">
    <property type="entry name" value="PAC"/>
    <property type="match status" value="1"/>
</dbReference>
<dbReference type="PANTHER" id="PTHR43304">
    <property type="entry name" value="PHYTOCHROME-LIKE PROTEIN CPH1"/>
    <property type="match status" value="1"/>
</dbReference>
<dbReference type="NCBIfam" id="TIGR00229">
    <property type="entry name" value="sensory_box"/>
    <property type="match status" value="1"/>
</dbReference>
<dbReference type="InterPro" id="IPR000700">
    <property type="entry name" value="PAS-assoc_C"/>
</dbReference>
<dbReference type="Gene3D" id="3.30.450.20">
    <property type="entry name" value="PAS domain"/>
    <property type="match status" value="1"/>
</dbReference>
<dbReference type="CDD" id="cd00130">
    <property type="entry name" value="PAS"/>
    <property type="match status" value="1"/>
</dbReference>
<keyword evidence="5" id="KW-0418">Kinase</keyword>
<comment type="catalytic activity">
    <reaction evidence="1">
        <text>ATP + protein L-histidine = ADP + protein N-phospho-L-histidine.</text>
        <dbReference type="EC" id="2.7.13.3"/>
    </reaction>
</comment>
<dbReference type="InterPro" id="IPR000014">
    <property type="entry name" value="PAS"/>
</dbReference>
<feature type="domain" description="PAC" evidence="8">
    <location>
        <begin position="63"/>
        <end position="116"/>
    </location>
</feature>
<dbReference type="InterPro" id="IPR035965">
    <property type="entry name" value="PAS-like_dom_sf"/>
</dbReference>
<gene>
    <name evidence="9" type="ORF">DVB73_23360</name>
</gene>
<dbReference type="EC" id="2.7.13.3" evidence="2"/>
<feature type="coiled-coil region" evidence="6">
    <location>
        <begin position="97"/>
        <end position="124"/>
    </location>
</feature>
<reference evidence="9 10" key="1">
    <citation type="submission" date="2018-07" db="EMBL/GenBank/DDBJ databases">
        <title>Complete genome sequence of a Pseudomonas plecoglossicida strain pathogenic to the marine fish, Larimichthys crocea.</title>
        <authorList>
            <person name="Tao Z."/>
        </authorList>
    </citation>
    <scope>NUCLEOTIDE SEQUENCE [LARGE SCALE GENOMIC DNA]</scope>
    <source>
        <strain evidence="9 10">XSDHY-P</strain>
    </source>
</reference>
<evidence type="ECO:0000259" key="8">
    <source>
        <dbReference type="PROSITE" id="PS50113"/>
    </source>
</evidence>
<dbReference type="SMART" id="SM00086">
    <property type="entry name" value="PAC"/>
    <property type="match status" value="1"/>
</dbReference>
<evidence type="ECO:0000256" key="3">
    <source>
        <dbReference type="ARBA" id="ARBA00022553"/>
    </source>
</evidence>
<evidence type="ECO:0000256" key="2">
    <source>
        <dbReference type="ARBA" id="ARBA00012438"/>
    </source>
</evidence>
<sequence>MVRGSGAQGSPSTRSRCSGKLLGYPNRSMGNTVLTWEGVIHPEDHPRVKAQFQAYIDRRAERYQVEYRCLCHDGSYLWVEDRGYIIDRNEDGSVARMLGAQRNIDAGKREVVELQQRNQSLEALVAEPTRELSWANQQLHGDVPGKGRWQGYDQRVMRPLVLRAGSSGLIAGKPAPTGFLPSLWKPACRR</sequence>
<evidence type="ECO:0000256" key="4">
    <source>
        <dbReference type="ARBA" id="ARBA00022679"/>
    </source>
</evidence>
<evidence type="ECO:0000256" key="7">
    <source>
        <dbReference type="SAM" id="MobiDB-lite"/>
    </source>
</evidence>
<dbReference type="Pfam" id="PF08447">
    <property type="entry name" value="PAS_3"/>
    <property type="match status" value="1"/>
</dbReference>
<dbReference type="InterPro" id="IPR052162">
    <property type="entry name" value="Sensor_kinase/Photoreceptor"/>
</dbReference>
<dbReference type="PANTHER" id="PTHR43304:SF1">
    <property type="entry name" value="PAC DOMAIN-CONTAINING PROTEIN"/>
    <property type="match status" value="1"/>
</dbReference>